<proteinExistence type="predicted"/>
<feature type="transmembrane region" description="Helical" evidence="1">
    <location>
        <begin position="12"/>
        <end position="33"/>
    </location>
</feature>
<evidence type="ECO:0000313" key="2">
    <source>
        <dbReference type="EMBL" id="SVC24902.1"/>
    </source>
</evidence>
<gene>
    <name evidence="2" type="ORF">METZ01_LOCUS277756</name>
</gene>
<dbReference type="EMBL" id="UINC01081243">
    <property type="protein sequence ID" value="SVC24902.1"/>
    <property type="molecule type" value="Genomic_DNA"/>
</dbReference>
<dbReference type="AlphaFoldDB" id="A0A382KNS0"/>
<name>A0A382KNS0_9ZZZZ</name>
<sequence>MEDVANKLKGIIGGLTEILIGAIGLLVVVQVVFGDGGEDAKTIDIIGNITGVVNTFIGSGASLASLVALLIVLGVLSRK</sequence>
<protein>
    <submittedName>
        <fullName evidence="2">Uncharacterized protein</fullName>
    </submittedName>
</protein>
<feature type="transmembrane region" description="Helical" evidence="1">
    <location>
        <begin position="53"/>
        <end position="76"/>
    </location>
</feature>
<keyword evidence="1" id="KW-0472">Membrane</keyword>
<reference evidence="2" key="1">
    <citation type="submission" date="2018-05" db="EMBL/GenBank/DDBJ databases">
        <authorList>
            <person name="Lanie J.A."/>
            <person name="Ng W.-L."/>
            <person name="Kazmierczak K.M."/>
            <person name="Andrzejewski T.M."/>
            <person name="Davidsen T.M."/>
            <person name="Wayne K.J."/>
            <person name="Tettelin H."/>
            <person name="Glass J.I."/>
            <person name="Rusch D."/>
            <person name="Podicherti R."/>
            <person name="Tsui H.-C.T."/>
            <person name="Winkler M.E."/>
        </authorList>
    </citation>
    <scope>NUCLEOTIDE SEQUENCE</scope>
</reference>
<keyword evidence="1" id="KW-1133">Transmembrane helix</keyword>
<evidence type="ECO:0000256" key="1">
    <source>
        <dbReference type="SAM" id="Phobius"/>
    </source>
</evidence>
<organism evidence="2">
    <name type="scientific">marine metagenome</name>
    <dbReference type="NCBI Taxonomy" id="408172"/>
    <lineage>
        <taxon>unclassified sequences</taxon>
        <taxon>metagenomes</taxon>
        <taxon>ecological metagenomes</taxon>
    </lineage>
</organism>
<accession>A0A382KNS0</accession>
<keyword evidence="1" id="KW-0812">Transmembrane</keyword>